<evidence type="ECO:0000313" key="3">
    <source>
        <dbReference type="Proteomes" id="UP000574390"/>
    </source>
</evidence>
<feature type="transmembrane region" description="Helical" evidence="1">
    <location>
        <begin position="56"/>
        <end position="74"/>
    </location>
</feature>
<dbReference type="AlphaFoldDB" id="A0A7J6SBS8"/>
<keyword evidence="1" id="KW-0472">Membrane</keyword>
<name>A0A7J6SBS8_PEROL</name>
<feature type="transmembrane region" description="Helical" evidence="1">
    <location>
        <begin position="32"/>
        <end position="50"/>
    </location>
</feature>
<protein>
    <submittedName>
        <fullName evidence="2">Uncharacterized protein</fullName>
    </submittedName>
</protein>
<gene>
    <name evidence="2" type="ORF">FOZ62_014274</name>
</gene>
<organism evidence="2 3">
    <name type="scientific">Perkinsus olseni</name>
    <name type="common">Perkinsus atlanticus</name>
    <dbReference type="NCBI Taxonomy" id="32597"/>
    <lineage>
        <taxon>Eukaryota</taxon>
        <taxon>Sar</taxon>
        <taxon>Alveolata</taxon>
        <taxon>Perkinsozoa</taxon>
        <taxon>Perkinsea</taxon>
        <taxon>Perkinsida</taxon>
        <taxon>Perkinsidae</taxon>
        <taxon>Perkinsus</taxon>
    </lineage>
</organism>
<keyword evidence="1" id="KW-0812">Transmembrane</keyword>
<dbReference type="Proteomes" id="UP000574390">
    <property type="component" value="Unassembled WGS sequence"/>
</dbReference>
<dbReference type="EMBL" id="JABANM010015947">
    <property type="protein sequence ID" value="KAF4730233.1"/>
    <property type="molecule type" value="Genomic_DNA"/>
</dbReference>
<feature type="non-terminal residue" evidence="2">
    <location>
        <position position="1"/>
    </location>
</feature>
<proteinExistence type="predicted"/>
<evidence type="ECO:0000313" key="2">
    <source>
        <dbReference type="EMBL" id="KAF4730233.1"/>
    </source>
</evidence>
<comment type="caution">
    <text evidence="2">The sequence shown here is derived from an EMBL/GenBank/DDBJ whole genome shotgun (WGS) entry which is preliminary data.</text>
</comment>
<reference evidence="2 3" key="1">
    <citation type="submission" date="2020-04" db="EMBL/GenBank/DDBJ databases">
        <title>Perkinsus olseni comparative genomics.</title>
        <authorList>
            <person name="Bogema D.R."/>
        </authorList>
    </citation>
    <scope>NUCLEOTIDE SEQUENCE [LARGE SCALE GENOMIC DNA]</scope>
    <source>
        <strain evidence="2">ATCC PRA-205</strain>
    </source>
</reference>
<keyword evidence="1" id="KW-1133">Transmembrane helix</keyword>
<sequence length="125" mass="13187">LILFDYFLILVTNLGAIGICAALLATAVSADVWIIIFSAITLIMILVPWLRVISAVMGVLAVVGILGSMAAWVGSASAILPDSHLIDNMTAREPLFVNLVTAFSLSMWTSADVPTLPPYLGTVKG</sequence>
<evidence type="ECO:0000256" key="1">
    <source>
        <dbReference type="SAM" id="Phobius"/>
    </source>
</evidence>
<accession>A0A7J6SBS8</accession>
<feature type="non-terminal residue" evidence="2">
    <location>
        <position position="125"/>
    </location>
</feature>
<feature type="transmembrane region" description="Helical" evidence="1">
    <location>
        <begin position="6"/>
        <end position="25"/>
    </location>
</feature>